<reference evidence="2 3" key="1">
    <citation type="journal article" date="2015" name="Stand. Genomic Sci.">
        <title>Genomic Encyclopedia of Bacterial and Archaeal Type Strains, Phase III: the genomes of soil and plant-associated and newly described type strains.</title>
        <authorList>
            <person name="Whitman W.B."/>
            <person name="Woyke T."/>
            <person name="Klenk H.P."/>
            <person name="Zhou Y."/>
            <person name="Lilburn T.G."/>
            <person name="Beck B.J."/>
            <person name="De Vos P."/>
            <person name="Vandamme P."/>
            <person name="Eisen J.A."/>
            <person name="Garrity G."/>
            <person name="Hugenholtz P."/>
            <person name="Kyrpides N.C."/>
        </authorList>
    </citation>
    <scope>NUCLEOTIDE SEQUENCE [LARGE SCALE GENOMIC DNA]</scope>
    <source>
        <strain evidence="2 3">CGMCC 1.10821</strain>
    </source>
</reference>
<organism evidence="2 3">
    <name type="scientific">Luteimonas cucumeris</name>
    <dbReference type="NCBI Taxonomy" id="985012"/>
    <lineage>
        <taxon>Bacteria</taxon>
        <taxon>Pseudomonadati</taxon>
        <taxon>Pseudomonadota</taxon>
        <taxon>Gammaproteobacteria</taxon>
        <taxon>Lysobacterales</taxon>
        <taxon>Lysobacteraceae</taxon>
        <taxon>Luteimonas</taxon>
    </lineage>
</organism>
<protein>
    <recommendedName>
        <fullName evidence="4">DUF3016 family protein</fullName>
    </recommendedName>
</protein>
<accession>A0A562LE67</accession>
<dbReference type="Pfam" id="PF11454">
    <property type="entry name" value="DUF3016"/>
    <property type="match status" value="1"/>
</dbReference>
<dbReference type="Proteomes" id="UP000315167">
    <property type="component" value="Unassembled WGS sequence"/>
</dbReference>
<keyword evidence="1" id="KW-0732">Signal</keyword>
<dbReference type="InterPro" id="IPR021557">
    <property type="entry name" value="DUF3016"/>
</dbReference>
<feature type="chain" id="PRO_5021823704" description="DUF3016 family protein" evidence="1">
    <location>
        <begin position="34"/>
        <end position="195"/>
    </location>
</feature>
<evidence type="ECO:0000313" key="3">
    <source>
        <dbReference type="Proteomes" id="UP000315167"/>
    </source>
</evidence>
<feature type="signal peptide" evidence="1">
    <location>
        <begin position="1"/>
        <end position="33"/>
    </location>
</feature>
<proteinExistence type="predicted"/>
<gene>
    <name evidence="2" type="ORF">IP90_00241</name>
</gene>
<dbReference type="EMBL" id="VLKN01000001">
    <property type="protein sequence ID" value="TWI05979.1"/>
    <property type="molecule type" value="Genomic_DNA"/>
</dbReference>
<evidence type="ECO:0008006" key="4">
    <source>
        <dbReference type="Google" id="ProtNLM"/>
    </source>
</evidence>
<keyword evidence="3" id="KW-1185">Reference proteome</keyword>
<name>A0A562LE67_9GAMM</name>
<evidence type="ECO:0000256" key="1">
    <source>
        <dbReference type="SAM" id="SignalP"/>
    </source>
</evidence>
<evidence type="ECO:0000313" key="2">
    <source>
        <dbReference type="EMBL" id="TWI05979.1"/>
    </source>
</evidence>
<dbReference type="AlphaFoldDB" id="A0A562LE67"/>
<sequence length="195" mass="21830">MAAGSSQSPAMNASTRLLTILAAALLLTGNALASRNVTDPDAPRNLPPEGPVAVSWADPATFSELRQSGNRWEAQRGDWVRQLAEYVRKRAAPQLQPGEQLEVTLTDIRRAGRFEPWHGSRWDSTRIIRDIYPPRIELEFARTDADGRVIAEGARQLTDMAFMMGASPMNSSDPLRYEKRLIDDWLSREFRRPGA</sequence>
<comment type="caution">
    <text evidence="2">The sequence shown here is derived from an EMBL/GenBank/DDBJ whole genome shotgun (WGS) entry which is preliminary data.</text>
</comment>